<organism evidence="2 3">
    <name type="scientific">Oculimacula yallundae</name>
    <dbReference type="NCBI Taxonomy" id="86028"/>
    <lineage>
        <taxon>Eukaryota</taxon>
        <taxon>Fungi</taxon>
        <taxon>Dikarya</taxon>
        <taxon>Ascomycota</taxon>
        <taxon>Pezizomycotina</taxon>
        <taxon>Leotiomycetes</taxon>
        <taxon>Helotiales</taxon>
        <taxon>Ploettnerulaceae</taxon>
        <taxon>Oculimacula</taxon>
    </lineage>
</organism>
<name>A0ABR4C1N0_9HELO</name>
<feature type="compositionally biased region" description="Polar residues" evidence="1">
    <location>
        <begin position="136"/>
        <end position="147"/>
    </location>
</feature>
<evidence type="ECO:0000313" key="3">
    <source>
        <dbReference type="Proteomes" id="UP001595075"/>
    </source>
</evidence>
<feature type="region of interest" description="Disordered" evidence="1">
    <location>
        <begin position="129"/>
        <end position="223"/>
    </location>
</feature>
<reference evidence="2 3" key="1">
    <citation type="journal article" date="2024" name="Commun. Biol.">
        <title>Comparative genomic analysis of thermophilic fungi reveals convergent evolutionary adaptations and gene losses.</title>
        <authorList>
            <person name="Steindorff A.S."/>
            <person name="Aguilar-Pontes M.V."/>
            <person name="Robinson A.J."/>
            <person name="Andreopoulos B."/>
            <person name="LaButti K."/>
            <person name="Kuo A."/>
            <person name="Mondo S."/>
            <person name="Riley R."/>
            <person name="Otillar R."/>
            <person name="Haridas S."/>
            <person name="Lipzen A."/>
            <person name="Grimwood J."/>
            <person name="Schmutz J."/>
            <person name="Clum A."/>
            <person name="Reid I.D."/>
            <person name="Moisan M.C."/>
            <person name="Butler G."/>
            <person name="Nguyen T.T.M."/>
            <person name="Dewar K."/>
            <person name="Conant G."/>
            <person name="Drula E."/>
            <person name="Henrissat B."/>
            <person name="Hansel C."/>
            <person name="Singer S."/>
            <person name="Hutchinson M.I."/>
            <person name="de Vries R.P."/>
            <person name="Natvig D.O."/>
            <person name="Powell A.J."/>
            <person name="Tsang A."/>
            <person name="Grigoriev I.V."/>
        </authorList>
    </citation>
    <scope>NUCLEOTIDE SEQUENCE [LARGE SCALE GENOMIC DNA]</scope>
    <source>
        <strain evidence="2 3">CBS 494.80</strain>
    </source>
</reference>
<evidence type="ECO:0000313" key="2">
    <source>
        <dbReference type="EMBL" id="KAL2063819.1"/>
    </source>
</evidence>
<comment type="caution">
    <text evidence="2">The sequence shown here is derived from an EMBL/GenBank/DDBJ whole genome shotgun (WGS) entry which is preliminary data.</text>
</comment>
<dbReference type="EMBL" id="JAZHXI010000015">
    <property type="protein sequence ID" value="KAL2063819.1"/>
    <property type="molecule type" value="Genomic_DNA"/>
</dbReference>
<feature type="compositionally biased region" description="Low complexity" evidence="1">
    <location>
        <begin position="193"/>
        <end position="204"/>
    </location>
</feature>
<accession>A0ABR4C1N0</accession>
<proteinExistence type="predicted"/>
<gene>
    <name evidence="2" type="ORF">VTL71DRAFT_5624</name>
</gene>
<dbReference type="Proteomes" id="UP001595075">
    <property type="component" value="Unassembled WGS sequence"/>
</dbReference>
<protein>
    <submittedName>
        <fullName evidence="2">Uncharacterized protein</fullName>
    </submittedName>
</protein>
<keyword evidence="3" id="KW-1185">Reference proteome</keyword>
<evidence type="ECO:0000256" key="1">
    <source>
        <dbReference type="SAM" id="MobiDB-lite"/>
    </source>
</evidence>
<sequence>MLALSRCAEMAKKVVDSQFHLFKDADGAFQVAEFAGEYLRAMVHVLGLYKMIFAFGNQGWDSFLLGQMDRCHWTNTMESTFGAWPWADGTAPIPYSSEWLSLNSNSILLKLQGMQMYVMVTEGRTPALNPSAYPQLDQQPAQSQSIQPVIPRQPTPPNMEGGTVRATAVPRGPSPPIPGYDPVQSEPPRRRASPGPSRPASPSRWVEVRRLGNGGKRGRPARQ</sequence>